<comment type="caution">
    <text evidence="3">The sequence shown here is derived from an EMBL/GenBank/DDBJ whole genome shotgun (WGS) entry which is preliminary data.</text>
</comment>
<protein>
    <submittedName>
        <fullName evidence="3">Uncharacterized protein</fullName>
    </submittedName>
</protein>
<dbReference type="EMBL" id="BFAA01014902">
    <property type="protein sequence ID" value="GCB74934.1"/>
    <property type="molecule type" value="Genomic_DNA"/>
</dbReference>
<evidence type="ECO:0000256" key="2">
    <source>
        <dbReference type="SAM" id="Phobius"/>
    </source>
</evidence>
<proteinExistence type="predicted"/>
<reference evidence="3 4" key="1">
    <citation type="journal article" date="2018" name="Nat. Ecol. Evol.">
        <title>Shark genomes provide insights into elasmobranch evolution and the origin of vertebrates.</title>
        <authorList>
            <person name="Hara Y"/>
            <person name="Yamaguchi K"/>
            <person name="Onimaru K"/>
            <person name="Kadota M"/>
            <person name="Koyanagi M"/>
            <person name="Keeley SD"/>
            <person name="Tatsumi K"/>
            <person name="Tanaka K"/>
            <person name="Motone F"/>
            <person name="Kageyama Y"/>
            <person name="Nozu R"/>
            <person name="Adachi N"/>
            <person name="Nishimura O"/>
            <person name="Nakagawa R"/>
            <person name="Tanegashima C"/>
            <person name="Kiyatake I"/>
            <person name="Matsumoto R"/>
            <person name="Murakumo K"/>
            <person name="Nishida K"/>
            <person name="Terakita A"/>
            <person name="Kuratani S"/>
            <person name="Sato K"/>
            <person name="Hyodo S Kuraku.S."/>
        </authorList>
    </citation>
    <scope>NUCLEOTIDE SEQUENCE [LARGE SCALE GENOMIC DNA]</scope>
</reference>
<evidence type="ECO:0000313" key="3">
    <source>
        <dbReference type="EMBL" id="GCB74934.1"/>
    </source>
</evidence>
<keyword evidence="2" id="KW-0812">Transmembrane</keyword>
<sequence>MKCEAITPISAKSSLIMVPASVSYTVNRGAKLPLIIGCAGGILAILLLIIVLTRLKFKASAGNNRNSVESAQREEPVTQRPSEQIAAYASLNFREGRGPSKPRHEKEPTIYSQTKHGTDNSLSLSYATVQTSSKNNENPRQREERTVYSQTKQRGGDNKLTYAALQFADSRKPSKGQQDKGTVYAGVKVTKNERS</sequence>
<name>A0A401PP72_SCYTO</name>
<dbReference type="AlphaFoldDB" id="A0A401PP72"/>
<keyword evidence="4" id="KW-1185">Reference proteome</keyword>
<feature type="region of interest" description="Disordered" evidence="1">
    <location>
        <begin position="62"/>
        <end position="195"/>
    </location>
</feature>
<dbReference type="OrthoDB" id="10432930at2759"/>
<accession>A0A401PP72</accession>
<feature type="transmembrane region" description="Helical" evidence="2">
    <location>
        <begin position="34"/>
        <end position="55"/>
    </location>
</feature>
<feature type="compositionally biased region" description="Basic and acidic residues" evidence="1">
    <location>
        <begin position="137"/>
        <end position="146"/>
    </location>
</feature>
<feature type="compositionally biased region" description="Polar residues" evidence="1">
    <location>
        <begin position="110"/>
        <end position="136"/>
    </location>
</feature>
<keyword evidence="2" id="KW-0472">Membrane</keyword>
<feature type="compositionally biased region" description="Basic and acidic residues" evidence="1">
    <location>
        <begin position="94"/>
        <end position="108"/>
    </location>
</feature>
<organism evidence="3 4">
    <name type="scientific">Scyliorhinus torazame</name>
    <name type="common">Cloudy catshark</name>
    <name type="synonym">Catulus torazame</name>
    <dbReference type="NCBI Taxonomy" id="75743"/>
    <lineage>
        <taxon>Eukaryota</taxon>
        <taxon>Metazoa</taxon>
        <taxon>Chordata</taxon>
        <taxon>Craniata</taxon>
        <taxon>Vertebrata</taxon>
        <taxon>Chondrichthyes</taxon>
        <taxon>Elasmobranchii</taxon>
        <taxon>Galeomorphii</taxon>
        <taxon>Galeoidea</taxon>
        <taxon>Carcharhiniformes</taxon>
        <taxon>Scyliorhinidae</taxon>
        <taxon>Scyliorhinus</taxon>
    </lineage>
</organism>
<dbReference type="Proteomes" id="UP000288216">
    <property type="component" value="Unassembled WGS sequence"/>
</dbReference>
<gene>
    <name evidence="3" type="ORF">scyTo_0019690</name>
</gene>
<keyword evidence="2" id="KW-1133">Transmembrane helix</keyword>
<evidence type="ECO:0000313" key="4">
    <source>
        <dbReference type="Proteomes" id="UP000288216"/>
    </source>
</evidence>
<evidence type="ECO:0000256" key="1">
    <source>
        <dbReference type="SAM" id="MobiDB-lite"/>
    </source>
</evidence>